<protein>
    <submittedName>
        <fullName evidence="2">Uncharacterized protein</fullName>
    </submittedName>
</protein>
<comment type="caution">
    <text evidence="2">The sequence shown here is derived from an EMBL/GenBank/DDBJ whole genome shotgun (WGS) entry which is preliminary data.</text>
</comment>
<dbReference type="InterPro" id="IPR058059">
    <property type="entry name" value="PA3496-like"/>
</dbReference>
<proteinExistence type="predicted"/>
<dbReference type="InterPro" id="IPR021932">
    <property type="entry name" value="DUF3545"/>
</dbReference>
<dbReference type="EMBL" id="JWIC01000010">
    <property type="protein sequence ID" value="KID54780.1"/>
    <property type="molecule type" value="Genomic_DNA"/>
</dbReference>
<accession>A0A0C1Q5I5</accession>
<feature type="region of interest" description="Disordered" evidence="1">
    <location>
        <begin position="1"/>
        <end position="27"/>
    </location>
</feature>
<gene>
    <name evidence="2" type="ORF">JF50_23220</name>
</gene>
<dbReference type="Proteomes" id="UP000031327">
    <property type="component" value="Unassembled WGS sequence"/>
</dbReference>
<organism evidence="2 3">
    <name type="scientific">Pseudoalteromonas luteoviolacea</name>
    <dbReference type="NCBI Taxonomy" id="43657"/>
    <lineage>
        <taxon>Bacteria</taxon>
        <taxon>Pseudomonadati</taxon>
        <taxon>Pseudomonadota</taxon>
        <taxon>Gammaproteobacteria</taxon>
        <taxon>Alteromonadales</taxon>
        <taxon>Pseudoalteromonadaceae</taxon>
        <taxon>Pseudoalteromonas</taxon>
    </lineage>
</organism>
<dbReference type="OrthoDB" id="5918741at2"/>
<evidence type="ECO:0000256" key="1">
    <source>
        <dbReference type="SAM" id="MobiDB-lite"/>
    </source>
</evidence>
<dbReference type="AlphaFoldDB" id="A0A0C1Q5I5"/>
<dbReference type="GeneID" id="57360877"/>
<dbReference type="RefSeq" id="WP_039611677.1">
    <property type="nucleotide sequence ID" value="NZ_CP015411.1"/>
</dbReference>
<reference evidence="2 3" key="1">
    <citation type="submission" date="2014-12" db="EMBL/GenBank/DDBJ databases">
        <title>Draft Genome Sequence of Pseudoalteromonas luteoviolacea HI1.</title>
        <authorList>
            <person name="Asahina A.Y."/>
            <person name="Hadfield M.G."/>
        </authorList>
    </citation>
    <scope>NUCLEOTIDE SEQUENCE [LARGE SCALE GENOMIC DNA]</scope>
    <source>
        <strain evidence="2 3">HI1</strain>
    </source>
</reference>
<dbReference type="NCBIfam" id="NF046101">
    <property type="entry name" value="PA3496_fam"/>
    <property type="match status" value="1"/>
</dbReference>
<evidence type="ECO:0000313" key="3">
    <source>
        <dbReference type="Proteomes" id="UP000031327"/>
    </source>
</evidence>
<dbReference type="KEGG" id="plz:S4054249_05075"/>
<dbReference type="Pfam" id="PF12065">
    <property type="entry name" value="DUF3545"/>
    <property type="match status" value="1"/>
</dbReference>
<name>A0A0C1Q5I5_9GAMM</name>
<sequence length="63" mass="7492">MDSLDDMIEVVESPEPKKRASSKGKKRKWREIEALKDRQRLRKELEELDIFADSVDLDELDFI</sequence>
<evidence type="ECO:0000313" key="2">
    <source>
        <dbReference type="EMBL" id="KID54780.1"/>
    </source>
</evidence>